<comment type="caution">
    <text evidence="1">The sequence shown here is derived from an EMBL/GenBank/DDBJ whole genome shotgun (WGS) entry which is preliminary data.</text>
</comment>
<protein>
    <recommendedName>
        <fullName evidence="2">Class I SAM-dependent methyltransferase</fullName>
    </recommendedName>
</protein>
<dbReference type="SUPFAM" id="SSF53335">
    <property type="entry name" value="S-adenosyl-L-methionine-dependent methyltransferases"/>
    <property type="match status" value="1"/>
</dbReference>
<dbReference type="InterPro" id="IPR029063">
    <property type="entry name" value="SAM-dependent_MTases_sf"/>
</dbReference>
<dbReference type="EMBL" id="AUZY01008263">
    <property type="protein sequence ID" value="EQD46516.1"/>
    <property type="molecule type" value="Genomic_DNA"/>
</dbReference>
<dbReference type="Pfam" id="PF13578">
    <property type="entry name" value="Methyltransf_24"/>
    <property type="match status" value="1"/>
</dbReference>
<sequence length="272" mass="29321">MTPDDRVDPGPSTTERVRARTARARRALGDPRAAVNVRWLRALSGASVEAILAVLDELESLVPVEEEIHRRHVAGGRANYAHFSAPFELYAFVRLLRPEHVVETGVSSGVSSAHMLLALDRNKAGTLHSVDLPTRQRGGALGPDESPVAIPPGLASGWAVPFRSPRWDLRIGDSAVEVPKLAAELPSVGLFLHDDLHTPERLALELAALRPKFTPGALVLADNTSWTGSAFSDFARTVRAHVYRRGTSDLVGCRLARRRAARPAASGGPTPE</sequence>
<evidence type="ECO:0008006" key="2">
    <source>
        <dbReference type="Google" id="ProtNLM"/>
    </source>
</evidence>
<reference evidence="1" key="2">
    <citation type="journal article" date="2014" name="ISME J.">
        <title>Microbial stratification in low pH oxic and suboxic macroscopic growths along an acid mine drainage.</title>
        <authorList>
            <person name="Mendez-Garcia C."/>
            <person name="Mesa V."/>
            <person name="Sprenger R.R."/>
            <person name="Richter M."/>
            <person name="Diez M.S."/>
            <person name="Solano J."/>
            <person name="Bargiela R."/>
            <person name="Golyshina O.V."/>
            <person name="Manteca A."/>
            <person name="Ramos J.L."/>
            <person name="Gallego J.R."/>
            <person name="Llorente I."/>
            <person name="Martins Dos Santos V.A."/>
            <person name="Jensen O.N."/>
            <person name="Pelaez A.I."/>
            <person name="Sanchez J."/>
            <person name="Ferrer M."/>
        </authorList>
    </citation>
    <scope>NUCLEOTIDE SEQUENCE</scope>
</reference>
<organism evidence="1">
    <name type="scientific">mine drainage metagenome</name>
    <dbReference type="NCBI Taxonomy" id="410659"/>
    <lineage>
        <taxon>unclassified sequences</taxon>
        <taxon>metagenomes</taxon>
        <taxon>ecological metagenomes</taxon>
    </lineage>
</organism>
<dbReference type="Gene3D" id="3.40.50.150">
    <property type="entry name" value="Vaccinia Virus protein VP39"/>
    <property type="match status" value="1"/>
</dbReference>
<reference evidence="1" key="1">
    <citation type="submission" date="2013-08" db="EMBL/GenBank/DDBJ databases">
        <authorList>
            <person name="Mendez C."/>
            <person name="Richter M."/>
            <person name="Ferrer M."/>
            <person name="Sanchez J."/>
        </authorList>
    </citation>
    <scope>NUCLEOTIDE SEQUENCE</scope>
</reference>
<name>T0ZEC7_9ZZZZ</name>
<gene>
    <name evidence="1" type="ORF">B1B_12604</name>
</gene>
<dbReference type="AlphaFoldDB" id="T0ZEC7"/>
<evidence type="ECO:0000313" key="1">
    <source>
        <dbReference type="EMBL" id="EQD46516.1"/>
    </source>
</evidence>
<accession>T0ZEC7</accession>
<proteinExistence type="predicted"/>